<keyword evidence="3" id="KW-1185">Reference proteome</keyword>
<reference evidence="2 3" key="1">
    <citation type="submission" date="2019-11" db="EMBL/GenBank/DDBJ databases">
        <title>Pseudooceanicola pacifica sp. nov., isolated from deep-sea sediment of the Pacific Ocean.</title>
        <authorList>
            <person name="Lyu L."/>
        </authorList>
    </citation>
    <scope>NUCLEOTIDE SEQUENCE [LARGE SCALE GENOMIC DNA]</scope>
    <source>
        <strain evidence="2 3">216_PA32_1</strain>
    </source>
</reference>
<dbReference type="Gene3D" id="2.40.10.220">
    <property type="entry name" value="predicted glycosyltransferase like domains"/>
    <property type="match status" value="1"/>
</dbReference>
<evidence type="ECO:0000259" key="1">
    <source>
        <dbReference type="Pfam" id="PF07238"/>
    </source>
</evidence>
<dbReference type="InterPro" id="IPR009875">
    <property type="entry name" value="PilZ_domain"/>
</dbReference>
<dbReference type="EMBL" id="WNXQ01000007">
    <property type="protein sequence ID" value="MWB78864.1"/>
    <property type="molecule type" value="Genomic_DNA"/>
</dbReference>
<gene>
    <name evidence="2" type="ORF">GLS40_12560</name>
</gene>
<proteinExistence type="predicted"/>
<sequence length="114" mass="12773">MWKISPGGNNRRAHERYKITQDCTLVFEEHSARCRTVDMSLGGARLTLPLAAAAYPMDTVRGLQIAQIGFMKVDIQWIAGNEVGLAFRNPQSAVASLNALFIRHRNYRPRLMSG</sequence>
<dbReference type="SUPFAM" id="SSF141371">
    <property type="entry name" value="PilZ domain-like"/>
    <property type="match status" value="1"/>
</dbReference>
<accession>A0A844W7V0</accession>
<dbReference type="Proteomes" id="UP000443843">
    <property type="component" value="Unassembled WGS sequence"/>
</dbReference>
<dbReference type="RefSeq" id="WP_160383082.1">
    <property type="nucleotide sequence ID" value="NZ_WNXQ01000007.1"/>
</dbReference>
<dbReference type="AlphaFoldDB" id="A0A844W7V0"/>
<protein>
    <recommendedName>
        <fullName evidence="1">PilZ domain-containing protein</fullName>
    </recommendedName>
</protein>
<organism evidence="2 3">
    <name type="scientific">Pseudooceanicola pacificus</name>
    <dbReference type="NCBI Taxonomy" id="2676438"/>
    <lineage>
        <taxon>Bacteria</taxon>
        <taxon>Pseudomonadati</taxon>
        <taxon>Pseudomonadota</taxon>
        <taxon>Alphaproteobacteria</taxon>
        <taxon>Rhodobacterales</taxon>
        <taxon>Paracoccaceae</taxon>
        <taxon>Pseudooceanicola</taxon>
    </lineage>
</organism>
<evidence type="ECO:0000313" key="3">
    <source>
        <dbReference type="Proteomes" id="UP000443843"/>
    </source>
</evidence>
<feature type="domain" description="PilZ" evidence="1">
    <location>
        <begin position="10"/>
        <end position="93"/>
    </location>
</feature>
<evidence type="ECO:0000313" key="2">
    <source>
        <dbReference type="EMBL" id="MWB78864.1"/>
    </source>
</evidence>
<dbReference type="GO" id="GO:0035438">
    <property type="term" value="F:cyclic-di-GMP binding"/>
    <property type="evidence" value="ECO:0007669"/>
    <property type="project" value="InterPro"/>
</dbReference>
<name>A0A844W7V0_9RHOB</name>
<comment type="caution">
    <text evidence="2">The sequence shown here is derived from an EMBL/GenBank/DDBJ whole genome shotgun (WGS) entry which is preliminary data.</text>
</comment>
<dbReference type="Pfam" id="PF07238">
    <property type="entry name" value="PilZ"/>
    <property type="match status" value="1"/>
</dbReference>